<evidence type="ECO:0000313" key="2">
    <source>
        <dbReference type="Proteomes" id="UP000270021"/>
    </source>
</evidence>
<dbReference type="RefSeq" id="WP_126039721.1">
    <property type="nucleotide sequence ID" value="NZ_CP034438.1"/>
</dbReference>
<name>A0A3S8Z814_9ACTO</name>
<dbReference type="EMBL" id="CP034438">
    <property type="protein sequence ID" value="AZN29657.1"/>
    <property type="molecule type" value="Genomic_DNA"/>
</dbReference>
<proteinExistence type="predicted"/>
<gene>
    <name evidence="1" type="ORF">EJO69_04550</name>
</gene>
<accession>A0A3S8Z814</accession>
<protein>
    <submittedName>
        <fullName evidence="1">Uncharacterized protein</fullName>
    </submittedName>
</protein>
<evidence type="ECO:0000313" key="1">
    <source>
        <dbReference type="EMBL" id="AZN29657.1"/>
    </source>
</evidence>
<keyword evidence="2" id="KW-1185">Reference proteome</keyword>
<dbReference type="Proteomes" id="UP000270021">
    <property type="component" value="Chromosome"/>
</dbReference>
<dbReference type="AlphaFoldDB" id="A0A3S8Z814"/>
<reference evidence="1 2" key="1">
    <citation type="submission" date="2018-12" db="EMBL/GenBank/DDBJ databases">
        <title>Complete genome sequence of Flaviflexus salsibiostraticola KCTC 33148.</title>
        <authorList>
            <person name="Bae J.-W."/>
        </authorList>
    </citation>
    <scope>NUCLEOTIDE SEQUENCE [LARGE SCALE GENOMIC DNA]</scope>
    <source>
        <strain evidence="1 2">KCTC 33148</strain>
    </source>
</reference>
<sequence>MSRLHVGRIVAALQRPVTSRDPVRAAPSLIDPVPVTLGGRVVTQVDGTTCGAAVLLMLRASGDPQLAAELDDQPERIAERQLDVFDRVRSRAVGPLRWPRRFGSPPWTLAREAVFPGVTYRSIAVDDRTSQGREILHAVWHATMAGLPVPLYTGGNIGQGIARAVPRHVVLAVLPPGQHASGNFGFTSRQLEPSTMFPSTAL</sequence>
<dbReference type="KEGG" id="fsl:EJO69_04550"/>
<organism evidence="1 2">
    <name type="scientific">Flaviflexus salsibiostraticola</name>
    <dbReference type="NCBI Taxonomy" id="1282737"/>
    <lineage>
        <taxon>Bacteria</taxon>
        <taxon>Bacillati</taxon>
        <taxon>Actinomycetota</taxon>
        <taxon>Actinomycetes</taxon>
        <taxon>Actinomycetales</taxon>
        <taxon>Actinomycetaceae</taxon>
        <taxon>Flaviflexus</taxon>
    </lineage>
</organism>
<dbReference type="OrthoDB" id="4762866at2"/>